<accession>A0A2W7IHI1</accession>
<dbReference type="Proteomes" id="UP000249688">
    <property type="component" value="Unassembled WGS sequence"/>
</dbReference>
<feature type="non-terminal residue" evidence="1">
    <location>
        <position position="41"/>
    </location>
</feature>
<protein>
    <recommendedName>
        <fullName evidence="3">Transposase</fullName>
    </recommendedName>
</protein>
<evidence type="ECO:0008006" key="3">
    <source>
        <dbReference type="Google" id="ProtNLM"/>
    </source>
</evidence>
<evidence type="ECO:0000313" key="2">
    <source>
        <dbReference type="Proteomes" id="UP000249688"/>
    </source>
</evidence>
<name>A0A2W7IHI1_9PROT</name>
<keyword evidence="2" id="KW-1185">Reference proteome</keyword>
<dbReference type="EMBL" id="QKYU01000073">
    <property type="protein sequence ID" value="PZW36866.1"/>
    <property type="molecule type" value="Genomic_DNA"/>
</dbReference>
<reference evidence="1 2" key="1">
    <citation type="submission" date="2018-06" db="EMBL/GenBank/DDBJ databases">
        <title>Genomic Encyclopedia of Archaeal and Bacterial Type Strains, Phase II (KMG-II): from individual species to whole genera.</title>
        <authorList>
            <person name="Goeker M."/>
        </authorList>
    </citation>
    <scope>NUCLEOTIDE SEQUENCE [LARGE SCALE GENOMIC DNA]</scope>
    <source>
        <strain evidence="1 2">DSM 24525</strain>
    </source>
</reference>
<gene>
    <name evidence="1" type="ORF">C8P66_1731</name>
</gene>
<evidence type="ECO:0000313" key="1">
    <source>
        <dbReference type="EMBL" id="PZW36866.1"/>
    </source>
</evidence>
<dbReference type="AlphaFoldDB" id="A0A2W7IHI1"/>
<comment type="caution">
    <text evidence="1">The sequence shown here is derived from an EMBL/GenBank/DDBJ whole genome shotgun (WGS) entry which is preliminary data.</text>
</comment>
<proteinExistence type="predicted"/>
<sequence length="41" mass="4710">MFGWLEAQLARLPGRAPTAEKIRYALNHREGLERFLGDGRL</sequence>
<organism evidence="1 2">
    <name type="scientific">Humitalea rosea</name>
    <dbReference type="NCBI Taxonomy" id="990373"/>
    <lineage>
        <taxon>Bacteria</taxon>
        <taxon>Pseudomonadati</taxon>
        <taxon>Pseudomonadota</taxon>
        <taxon>Alphaproteobacteria</taxon>
        <taxon>Acetobacterales</taxon>
        <taxon>Roseomonadaceae</taxon>
        <taxon>Humitalea</taxon>
    </lineage>
</organism>